<comment type="caution">
    <text evidence="1">The sequence shown here is derived from an EMBL/GenBank/DDBJ whole genome shotgun (WGS) entry which is preliminary data.</text>
</comment>
<reference evidence="1 2" key="1">
    <citation type="submission" date="2023-01" db="EMBL/GenBank/DDBJ databases">
        <title>Analysis of 21 Apiospora genomes using comparative genomics revels a genus with tremendous synthesis potential of carbohydrate active enzymes and secondary metabolites.</title>
        <authorList>
            <person name="Sorensen T."/>
        </authorList>
    </citation>
    <scope>NUCLEOTIDE SEQUENCE [LARGE SCALE GENOMIC DNA]</scope>
    <source>
        <strain evidence="1 2">CBS 24483</strain>
    </source>
</reference>
<dbReference type="Proteomes" id="UP001391051">
    <property type="component" value="Unassembled WGS sequence"/>
</dbReference>
<evidence type="ECO:0000313" key="1">
    <source>
        <dbReference type="EMBL" id="KAK7946181.1"/>
    </source>
</evidence>
<sequence>MANTISRRKLGSFTKNIFSCMGCGATVVLHKNPLPNNNTDNMTPGWNEPHGGTIAFNSSCRIRPLRSTCLKS</sequence>
<gene>
    <name evidence="1" type="ORF">PG986_010502</name>
</gene>
<dbReference type="EMBL" id="JAQQWE010000007">
    <property type="protein sequence ID" value="KAK7946181.1"/>
    <property type="molecule type" value="Genomic_DNA"/>
</dbReference>
<organism evidence="1 2">
    <name type="scientific">Apiospora aurea</name>
    <dbReference type="NCBI Taxonomy" id="335848"/>
    <lineage>
        <taxon>Eukaryota</taxon>
        <taxon>Fungi</taxon>
        <taxon>Dikarya</taxon>
        <taxon>Ascomycota</taxon>
        <taxon>Pezizomycotina</taxon>
        <taxon>Sordariomycetes</taxon>
        <taxon>Xylariomycetidae</taxon>
        <taxon>Amphisphaeriales</taxon>
        <taxon>Apiosporaceae</taxon>
        <taxon>Apiospora</taxon>
    </lineage>
</organism>
<keyword evidence="2" id="KW-1185">Reference proteome</keyword>
<dbReference type="RefSeq" id="XP_066696215.1">
    <property type="nucleotide sequence ID" value="XM_066846724.1"/>
</dbReference>
<accession>A0ABR1Q2V9</accession>
<protein>
    <submittedName>
        <fullName evidence="1">Uncharacterized protein</fullName>
    </submittedName>
</protein>
<name>A0ABR1Q2V9_9PEZI</name>
<dbReference type="GeneID" id="92079786"/>
<evidence type="ECO:0000313" key="2">
    <source>
        <dbReference type="Proteomes" id="UP001391051"/>
    </source>
</evidence>
<proteinExistence type="predicted"/>